<evidence type="ECO:0000256" key="3">
    <source>
        <dbReference type="ARBA" id="ARBA00022475"/>
    </source>
</evidence>
<comment type="similarity">
    <text evidence="2">Belongs to the MreD family.</text>
</comment>
<keyword evidence="4 8" id="KW-0812">Transmembrane</keyword>
<proteinExistence type="inferred from homology"/>
<reference evidence="9 10" key="1">
    <citation type="journal article" date="2014" name="Genome Announc.">
        <title>Complete Genome Sequence of Amino Acid-Utilizing Eubacterium acidaminophilum al-2 (DSM 3953).</title>
        <authorList>
            <person name="Poehlein A."/>
            <person name="Andreesen J.R."/>
            <person name="Daniel R."/>
        </authorList>
    </citation>
    <scope>NUCLEOTIDE SEQUENCE [LARGE SCALE GENOMIC DNA]</scope>
    <source>
        <strain evidence="9 10">DSM 3953</strain>
    </source>
</reference>
<dbReference type="NCBIfam" id="TIGR03426">
    <property type="entry name" value="shape_MreD"/>
    <property type="match status" value="1"/>
</dbReference>
<dbReference type="KEGG" id="eac:EAL2_c11520"/>
<evidence type="ECO:0000256" key="5">
    <source>
        <dbReference type="ARBA" id="ARBA00022960"/>
    </source>
</evidence>
<dbReference type="RefSeq" id="WP_025435452.1">
    <property type="nucleotide sequence ID" value="NZ_CP007452.1"/>
</dbReference>
<feature type="transmembrane region" description="Helical" evidence="8">
    <location>
        <begin position="98"/>
        <end position="118"/>
    </location>
</feature>
<organism evidence="9 10">
    <name type="scientific">Peptoclostridium acidaminophilum DSM 3953</name>
    <dbReference type="NCBI Taxonomy" id="1286171"/>
    <lineage>
        <taxon>Bacteria</taxon>
        <taxon>Bacillati</taxon>
        <taxon>Bacillota</taxon>
        <taxon>Clostridia</taxon>
        <taxon>Peptostreptococcales</taxon>
        <taxon>Peptoclostridiaceae</taxon>
        <taxon>Peptoclostridium</taxon>
    </lineage>
</organism>
<accession>W8TF41</accession>
<dbReference type="EMBL" id="CP007452">
    <property type="protein sequence ID" value="AHM56448.1"/>
    <property type="molecule type" value="Genomic_DNA"/>
</dbReference>
<protein>
    <submittedName>
        <fullName evidence="9">Uncharacterized protein</fullName>
    </submittedName>
</protein>
<gene>
    <name evidence="9" type="ORF">EAL2_c11520</name>
</gene>
<evidence type="ECO:0000256" key="2">
    <source>
        <dbReference type="ARBA" id="ARBA00007776"/>
    </source>
</evidence>
<evidence type="ECO:0000256" key="4">
    <source>
        <dbReference type="ARBA" id="ARBA00022692"/>
    </source>
</evidence>
<feature type="transmembrane region" description="Helical" evidence="8">
    <location>
        <begin position="26"/>
        <end position="45"/>
    </location>
</feature>
<dbReference type="STRING" id="1286171.EAL2_c11520"/>
<evidence type="ECO:0000313" key="10">
    <source>
        <dbReference type="Proteomes" id="UP000019591"/>
    </source>
</evidence>
<feature type="transmembrane region" description="Helical" evidence="8">
    <location>
        <begin position="65"/>
        <end position="86"/>
    </location>
</feature>
<keyword evidence="7 8" id="KW-0472">Membrane</keyword>
<comment type="subcellular location">
    <subcellularLocation>
        <location evidence="1">Cell membrane</location>
        <topology evidence="1">Multi-pass membrane protein</topology>
    </subcellularLocation>
</comment>
<keyword evidence="5" id="KW-0133">Cell shape</keyword>
<dbReference type="OrthoDB" id="9796616at2"/>
<dbReference type="PATRIC" id="fig|1286171.3.peg.1100"/>
<name>W8TF41_PEPAC</name>
<dbReference type="AlphaFoldDB" id="W8TF41"/>
<dbReference type="GO" id="GO:0008360">
    <property type="term" value="P:regulation of cell shape"/>
    <property type="evidence" value="ECO:0007669"/>
    <property type="project" value="UniProtKB-KW"/>
</dbReference>
<sequence length="165" mass="18221">MGAFYATFISFAIVILENSILNNLKIFGVAPDFVLIYICICAITMDKKAASSAGIIAGLVRDMLVGPTLGVSALFMYAISELYGFISDKIFKDSRFTVFVLISFASVLYSGIKLVIFGEYLQGSIYSILLSNMVVFPLLNSAIAIPAYSFLIKFHERIKRSISFY</sequence>
<keyword evidence="3" id="KW-1003">Cell membrane</keyword>
<evidence type="ECO:0000256" key="6">
    <source>
        <dbReference type="ARBA" id="ARBA00022989"/>
    </source>
</evidence>
<keyword evidence="10" id="KW-1185">Reference proteome</keyword>
<evidence type="ECO:0000256" key="8">
    <source>
        <dbReference type="SAM" id="Phobius"/>
    </source>
</evidence>
<dbReference type="eggNOG" id="ENOG5033YKT">
    <property type="taxonomic scope" value="Bacteria"/>
</dbReference>
<dbReference type="GO" id="GO:0005886">
    <property type="term" value="C:plasma membrane"/>
    <property type="evidence" value="ECO:0007669"/>
    <property type="project" value="UniProtKB-SubCell"/>
</dbReference>
<evidence type="ECO:0000313" key="9">
    <source>
        <dbReference type="EMBL" id="AHM56448.1"/>
    </source>
</evidence>
<evidence type="ECO:0000256" key="1">
    <source>
        <dbReference type="ARBA" id="ARBA00004651"/>
    </source>
</evidence>
<dbReference type="HOGENOM" id="CLU_132534_1_0_9"/>
<evidence type="ECO:0000256" key="7">
    <source>
        <dbReference type="ARBA" id="ARBA00023136"/>
    </source>
</evidence>
<dbReference type="InterPro" id="IPR007227">
    <property type="entry name" value="Cell_shape_determining_MreD"/>
</dbReference>
<dbReference type="Pfam" id="PF04093">
    <property type="entry name" value="MreD"/>
    <property type="match status" value="1"/>
</dbReference>
<keyword evidence="6 8" id="KW-1133">Transmembrane helix</keyword>
<feature type="transmembrane region" description="Helical" evidence="8">
    <location>
        <begin position="124"/>
        <end position="151"/>
    </location>
</feature>
<dbReference type="Proteomes" id="UP000019591">
    <property type="component" value="Chromosome"/>
</dbReference>